<evidence type="ECO:0000256" key="8">
    <source>
        <dbReference type="PROSITE-ProRule" id="PRU00221"/>
    </source>
</evidence>
<keyword evidence="6" id="KW-0804">Transcription</keyword>
<dbReference type="GO" id="GO:0006364">
    <property type="term" value="P:rRNA processing"/>
    <property type="evidence" value="ECO:0007669"/>
    <property type="project" value="UniProtKB-KW"/>
</dbReference>
<dbReference type="Pfam" id="PF23769">
    <property type="entry name" value="Beta-prop_WDR75_2nd"/>
    <property type="match status" value="1"/>
</dbReference>
<dbReference type="InterPro" id="IPR057644">
    <property type="entry name" value="Beta-prop_WDR75_2nd"/>
</dbReference>
<keyword evidence="4 8" id="KW-0853">WD repeat</keyword>
<feature type="compositionally biased region" description="Basic and acidic residues" evidence="9">
    <location>
        <begin position="25"/>
        <end position="34"/>
    </location>
</feature>
<dbReference type="SMART" id="SM00320">
    <property type="entry name" value="WD40"/>
    <property type="match status" value="6"/>
</dbReference>
<evidence type="ECO:0000256" key="6">
    <source>
        <dbReference type="ARBA" id="ARBA00023163"/>
    </source>
</evidence>
<dbReference type="RefSeq" id="XP_003075360.2">
    <property type="nucleotide sequence ID" value="XM_003075312.2"/>
</dbReference>
<comment type="caution">
    <text evidence="11">The sequence shown here is derived from an EMBL/GenBank/DDBJ whole genome shotgun (WGS) entry which is preliminary data.</text>
</comment>
<dbReference type="GO" id="GO:0032040">
    <property type="term" value="C:small-subunit processome"/>
    <property type="evidence" value="ECO:0007669"/>
    <property type="project" value="InterPro"/>
</dbReference>
<dbReference type="Proteomes" id="UP000009170">
    <property type="component" value="Unassembled WGS sequence"/>
</dbReference>
<dbReference type="GO" id="GO:0045943">
    <property type="term" value="P:positive regulation of transcription by RNA polymerase I"/>
    <property type="evidence" value="ECO:0007669"/>
    <property type="project" value="InterPro"/>
</dbReference>
<sequence length="860" mass="90953">MARARSTPSERAANRARDDDDDDDRGGGSRASDDARVTAGGAVFARSGAFCDDDRVFVTVARASVRAFDGATGRALGGAAARGETTCAAASPETTAKTIVSGSSSGILSVIDVERMRVLRRHDIGFAIADVAYPGGASGRDFVYVSATAREDGGGRILRVSLSKGKIVEKLGKTNEARALIASASGGFLACAERRTISIWGVGKDGGGSSRALRIHHTKAITALAFSRDDEILACGDSSGRIVMFHGFARAVRKLQQEARGEETEVDRDALPSTTSHWHSRAVGCLHFSADGAHLFSGGEEAVLVIWNLKDGKKTYLPRLGAPLTKIVARRDDPSRLALFGSDNAVRLVNVASMSVEGTIQGVRPTVLDLDRESYASVVTYDPRAEVVAFSAAGAALQFFDHARDEHIADLAVAPRNYVNTSGEADSPMEAHVAHASFSPDGRVLLTVDRRSDQPSTVTRAVEETLKIWERLHVDDDREGEGEGEEDDATGSVNVPGGAFTCVAQCDIPHTGLITCVGVRPSARSVTESMAFTAGAEGEVKFWVPNGRVSRGGEHAGWRCRSSATHPSGTGVTCGAFSADGSILATAAREIVLWDPKTNAKLATLTMPKTSGEGECASVKAVAFIAGHPLFAAADGKALVIWNLQTLQPWRVYAAPCVGLYAHASMPMFAAVFAERKDQKEIAVVVRFIGADMMPSGTFACPDGAPEAVLFPPADRASRDASAATTPMLIVTRDRQIVRIGAETNAEARARDDMDVDAPAVTKSFPGGVAVVGAPVNPELARVLKEAEASVRAMRLNAEGEDEEDVPERDRVIGGALNGVGKMPWGALFEAPSHELPPLTSLCPRFMDAMLVRQINPNAQ</sequence>
<name>A0A096P9M2_OSTTA</name>
<dbReference type="InParanoid" id="A0A096P9M2"/>
<evidence type="ECO:0000256" key="3">
    <source>
        <dbReference type="ARBA" id="ARBA00022552"/>
    </source>
</evidence>
<evidence type="ECO:0000256" key="5">
    <source>
        <dbReference type="ARBA" id="ARBA00022737"/>
    </source>
</evidence>
<feature type="compositionally biased region" description="Acidic residues" evidence="9">
    <location>
        <begin position="477"/>
        <end position="489"/>
    </location>
</feature>
<keyword evidence="12" id="KW-1185">Reference proteome</keyword>
<reference evidence="11 12" key="2">
    <citation type="journal article" date="2014" name="BMC Genomics">
        <title>An improved genome of the model marine alga Ostreococcus tauri unfolds by assessing Illumina de novo assemblies.</title>
        <authorList>
            <person name="Blanc-Mathieu R."/>
            <person name="Verhelst B."/>
            <person name="Derelle E."/>
            <person name="Rombauts S."/>
            <person name="Bouget F.Y."/>
            <person name="Carre I."/>
            <person name="Chateau A."/>
            <person name="Eyre-Walker A."/>
            <person name="Grimsley N."/>
            <person name="Moreau H."/>
            <person name="Piegu B."/>
            <person name="Rivals E."/>
            <person name="Schackwitz W."/>
            <person name="Van de Peer Y."/>
            <person name="Piganeau G."/>
        </authorList>
    </citation>
    <scope>NUCLEOTIDE SEQUENCE [LARGE SCALE GENOMIC DNA]</scope>
    <source>
        <strain evidence="12">OTTH 0595 / CCAP 157/2 / RCC745</strain>
    </source>
</reference>
<evidence type="ECO:0000256" key="2">
    <source>
        <dbReference type="ARBA" id="ARBA00022517"/>
    </source>
</evidence>
<evidence type="ECO:0000256" key="9">
    <source>
        <dbReference type="SAM" id="MobiDB-lite"/>
    </source>
</evidence>
<dbReference type="Pfam" id="PF23869">
    <property type="entry name" value="Beta-prop_WDR75_1st"/>
    <property type="match status" value="1"/>
</dbReference>
<dbReference type="SUPFAM" id="SSF50998">
    <property type="entry name" value="Quinoprotein alcohol dehydrogenase-like"/>
    <property type="match status" value="1"/>
</dbReference>
<accession>A0A096P9M2</accession>
<keyword evidence="7" id="KW-0539">Nucleus</keyword>
<dbReference type="AlphaFoldDB" id="A0A096P9M2"/>
<dbReference type="PANTHER" id="PTHR44215">
    <property type="entry name" value="WD REPEAT-CONTAINING PROTEIN 75"/>
    <property type="match status" value="1"/>
</dbReference>
<dbReference type="PANTHER" id="PTHR44215:SF1">
    <property type="entry name" value="WD REPEAT-CONTAINING PROTEIN 75"/>
    <property type="match status" value="1"/>
</dbReference>
<dbReference type="InterPro" id="IPR015943">
    <property type="entry name" value="WD40/YVTN_repeat-like_dom_sf"/>
</dbReference>
<feature type="region of interest" description="Disordered" evidence="9">
    <location>
        <begin position="474"/>
        <end position="493"/>
    </location>
</feature>
<evidence type="ECO:0000313" key="11">
    <source>
        <dbReference type="EMBL" id="CEG01294.1"/>
    </source>
</evidence>
<dbReference type="Gene3D" id="2.130.10.10">
    <property type="entry name" value="YVTN repeat-like/Quinoprotein amine dehydrogenase"/>
    <property type="match status" value="3"/>
</dbReference>
<dbReference type="InterPro" id="IPR053826">
    <property type="entry name" value="WDR75"/>
</dbReference>
<feature type="region of interest" description="Disordered" evidence="9">
    <location>
        <begin position="1"/>
        <end position="34"/>
    </location>
</feature>
<evidence type="ECO:0000256" key="1">
    <source>
        <dbReference type="ARBA" id="ARBA00004604"/>
    </source>
</evidence>
<dbReference type="EMBL" id="CAID01000002">
    <property type="protein sequence ID" value="CEG01294.1"/>
    <property type="molecule type" value="Genomic_DNA"/>
</dbReference>
<evidence type="ECO:0000313" key="12">
    <source>
        <dbReference type="Proteomes" id="UP000009170"/>
    </source>
</evidence>
<dbReference type="STRING" id="70448.A0A096P9M2"/>
<dbReference type="KEGG" id="ota:OT_ostta02g05390"/>
<protein>
    <submittedName>
        <fullName evidence="11">Quinonprotein alcohol dehydrogenase-like superfamily</fullName>
    </submittedName>
</protein>
<dbReference type="PROSITE" id="PS50294">
    <property type="entry name" value="WD_REPEATS_REGION"/>
    <property type="match status" value="1"/>
</dbReference>
<comment type="subcellular location">
    <subcellularLocation>
        <location evidence="1">Nucleus</location>
        <location evidence="1">Nucleolus</location>
    </subcellularLocation>
</comment>
<dbReference type="GO" id="GO:2000234">
    <property type="term" value="P:positive regulation of rRNA processing"/>
    <property type="evidence" value="ECO:0007669"/>
    <property type="project" value="TreeGrafter"/>
</dbReference>
<dbReference type="GO" id="GO:0003723">
    <property type="term" value="F:RNA binding"/>
    <property type="evidence" value="ECO:0007669"/>
    <property type="project" value="InterPro"/>
</dbReference>
<dbReference type="InterPro" id="IPR001680">
    <property type="entry name" value="WD40_rpt"/>
</dbReference>
<dbReference type="FunCoup" id="A0A096P9M2">
    <property type="interactions" value="1615"/>
</dbReference>
<keyword evidence="5" id="KW-0677">Repeat</keyword>
<dbReference type="InterPro" id="IPR011047">
    <property type="entry name" value="Quinoprotein_ADH-like_sf"/>
</dbReference>
<dbReference type="GeneID" id="9832697"/>
<proteinExistence type="predicted"/>
<keyword evidence="3" id="KW-0698">rRNA processing</keyword>
<dbReference type="PROSITE" id="PS50082">
    <property type="entry name" value="WD_REPEATS_2"/>
    <property type="match status" value="1"/>
</dbReference>
<dbReference type="OrthoDB" id="498846at2759"/>
<feature type="domain" description="WD repeat-containing protein 75 second beta-propeller" evidence="10">
    <location>
        <begin position="500"/>
        <end position="647"/>
    </location>
</feature>
<gene>
    <name evidence="11" type="ORF">OT_ostta02g05390</name>
</gene>
<reference evidence="12" key="1">
    <citation type="journal article" date="2006" name="Proc. Natl. Acad. Sci. U.S.A.">
        <title>Genome analysis of the smallest free-living eukaryote Ostreococcus tauri unveils many unique features.</title>
        <authorList>
            <person name="Derelle E."/>
            <person name="Ferraz C."/>
            <person name="Rombauts S."/>
            <person name="Rouze P."/>
            <person name="Worden A.Z."/>
            <person name="Robbens S."/>
            <person name="Partensky F."/>
            <person name="Degroeve S."/>
            <person name="Echeynie S."/>
            <person name="Cooke R."/>
            <person name="Saeys Y."/>
            <person name="Wuyts J."/>
            <person name="Jabbari K."/>
            <person name="Bowler C."/>
            <person name="Panaud O."/>
            <person name="Piegu B."/>
            <person name="Ball S.G."/>
            <person name="Ral J.-P."/>
            <person name="Bouget F.-Y."/>
            <person name="Piganeau G."/>
            <person name="De Baets B."/>
            <person name="Picard A."/>
            <person name="Delseny M."/>
            <person name="Demaille J."/>
            <person name="Van de Peer Y."/>
            <person name="Moreau H."/>
        </authorList>
    </citation>
    <scope>NUCLEOTIDE SEQUENCE [LARGE SCALE GENOMIC DNA]</scope>
    <source>
        <strain evidence="12">OTTH 0595 / CCAP 157/2 / RCC745</strain>
    </source>
</reference>
<evidence type="ECO:0000256" key="4">
    <source>
        <dbReference type="ARBA" id="ARBA00022574"/>
    </source>
</evidence>
<dbReference type="Pfam" id="PF00400">
    <property type="entry name" value="WD40"/>
    <property type="match status" value="1"/>
</dbReference>
<organism evidence="11 12">
    <name type="scientific">Ostreococcus tauri</name>
    <name type="common">Marine green alga</name>
    <dbReference type="NCBI Taxonomy" id="70448"/>
    <lineage>
        <taxon>Eukaryota</taxon>
        <taxon>Viridiplantae</taxon>
        <taxon>Chlorophyta</taxon>
        <taxon>Mamiellophyceae</taxon>
        <taxon>Mamiellales</taxon>
        <taxon>Bathycoccaceae</taxon>
        <taxon>Ostreococcus</taxon>
    </lineage>
</organism>
<evidence type="ECO:0000259" key="10">
    <source>
        <dbReference type="Pfam" id="PF23769"/>
    </source>
</evidence>
<feature type="repeat" description="WD" evidence="8">
    <location>
        <begin position="276"/>
        <end position="317"/>
    </location>
</feature>
<evidence type="ECO:0000256" key="7">
    <source>
        <dbReference type="ARBA" id="ARBA00023242"/>
    </source>
</evidence>
<keyword evidence="2" id="KW-0690">Ribosome biogenesis</keyword>